<dbReference type="Pfam" id="PF00122">
    <property type="entry name" value="E1-E2_ATPase"/>
    <property type="match status" value="1"/>
</dbReference>
<dbReference type="GO" id="GO:0060003">
    <property type="term" value="P:copper ion export"/>
    <property type="evidence" value="ECO:0007669"/>
    <property type="project" value="UniProtKB-ARBA"/>
</dbReference>
<dbReference type="NCBIfam" id="TIGR01525">
    <property type="entry name" value="ATPase-IB_hvy"/>
    <property type="match status" value="1"/>
</dbReference>
<evidence type="ECO:0000256" key="7">
    <source>
        <dbReference type="ARBA" id="ARBA00022692"/>
    </source>
</evidence>
<comment type="subcellular location">
    <subcellularLocation>
        <location evidence="1">Cell membrane</location>
        <topology evidence="1">Multi-pass membrane protein</topology>
    </subcellularLocation>
</comment>
<dbReference type="InterPro" id="IPR027256">
    <property type="entry name" value="P-typ_ATPase_IB"/>
</dbReference>
<dbReference type="InterPro" id="IPR001757">
    <property type="entry name" value="P_typ_ATPase"/>
</dbReference>
<feature type="transmembrane region" description="Helical" evidence="21">
    <location>
        <begin position="245"/>
        <end position="267"/>
    </location>
</feature>
<gene>
    <name evidence="23" type="ORF">MAE02_27290</name>
</gene>
<sequence length="843" mass="88641">MAEYKRPDAEPAFDIPIEGMSCASCVARVEKAIRSVEGVASANVNLATGRATVALAQPGAAPEAVDEAIRRAGYEPQSDRVDLAVEGMTCASCVGRVEKALKRVPGVLEASVNLATGRASARFLGGHDTVRRLIAAVETTGYEAQEIRQGDDHADRQQAAREAETSSLWRSLLIALVLTLPVFALEMGSHFVPAIHDWVQATLGHQESWYLQFALTTIVLFGPGLRFFRKGVPSLIRRAPDMDSLVVMGTGAAYGYSVAATLAPGLLPQGTANVYYEAAAVIVTLILLGRYLEAKAKGRTSEAIKHLLGLQAKTARVIRDGESLEVPLEEVRVRDFVQVRPGEKVPVDGEVIEGSSFVDEAMITGEPVPVLKAEGAQVVGGTINKTGSFTFRATRIGADTVLASIVRMVEQAQGSKLPIQALVDKVTSWFVPAVMAAAALTFLVWLVFGPEPALSFAIVNAVAALIIACPCAMGLATPTSIMVGTGRAAELGVLFRQGEALQSLKEVGVVALDKTGTLTMGRPDLTDFVTAEGFSKTEVLRLVASVESRSEHPIAEAIVEAAKRQGQHPASADQFEAIPGFGVSAMVEGKKVDVGADRFMGKLGLSVSDFDPVAARLGQEGKSTLYVAIDGRLAAVIAVADPVKPSTPEAIAALHALGLKVAMITGDNRRTAEAIARQVGIDQVEAEVLPDGKVAAVEGLRDRQGKIAFVGDGINDAPALAAADIGIAIGTGTDIAIESADVVLMSGDLRGVVNAIALSKATIRNIRQNLFWAFAYNALLIPVAAGVLYPVNGMLLSPILAAGAMALSSVFVVGNALRLRRFEAPIGAKAEPDPRHQLTEKTA</sequence>
<dbReference type="NCBIfam" id="TIGR00003">
    <property type="entry name" value="copper ion binding protein"/>
    <property type="match status" value="2"/>
</dbReference>
<dbReference type="InterPro" id="IPR023298">
    <property type="entry name" value="ATPase_P-typ_TM_dom_sf"/>
</dbReference>
<keyword evidence="24" id="KW-1185">Reference proteome</keyword>
<comment type="caution">
    <text evidence="23">The sequence shown here is derived from an EMBL/GenBank/DDBJ whole genome shotgun (WGS) entry which is preliminary data.</text>
</comment>
<dbReference type="SUPFAM" id="SSF55008">
    <property type="entry name" value="HMA, heavy metal-associated domain"/>
    <property type="match status" value="2"/>
</dbReference>
<dbReference type="NCBIfam" id="TIGR01494">
    <property type="entry name" value="ATPase_P-type"/>
    <property type="match status" value="1"/>
</dbReference>
<evidence type="ECO:0000256" key="19">
    <source>
        <dbReference type="ARBA" id="ARBA00033239"/>
    </source>
</evidence>
<comment type="catalytic activity">
    <reaction evidence="20">
        <text>Cu(+)(in) + ATP + H2O = Cu(+)(out) + ADP + phosphate + H(+)</text>
        <dbReference type="Rhea" id="RHEA:25792"/>
        <dbReference type="ChEBI" id="CHEBI:15377"/>
        <dbReference type="ChEBI" id="CHEBI:15378"/>
        <dbReference type="ChEBI" id="CHEBI:30616"/>
        <dbReference type="ChEBI" id="CHEBI:43474"/>
        <dbReference type="ChEBI" id="CHEBI:49552"/>
        <dbReference type="ChEBI" id="CHEBI:456216"/>
        <dbReference type="EC" id="7.2.2.8"/>
    </reaction>
</comment>
<evidence type="ECO:0000256" key="3">
    <source>
        <dbReference type="ARBA" id="ARBA00012517"/>
    </source>
</evidence>
<evidence type="ECO:0000256" key="9">
    <source>
        <dbReference type="ARBA" id="ARBA00022737"/>
    </source>
</evidence>
<evidence type="ECO:0000256" key="2">
    <source>
        <dbReference type="ARBA" id="ARBA00006024"/>
    </source>
</evidence>
<dbReference type="PRINTS" id="PR00943">
    <property type="entry name" value="CUATPASE"/>
</dbReference>
<dbReference type="InterPro" id="IPR006121">
    <property type="entry name" value="HMA_dom"/>
</dbReference>
<evidence type="ECO:0000256" key="17">
    <source>
        <dbReference type="ARBA" id="ARBA00023065"/>
    </source>
</evidence>
<dbReference type="PRINTS" id="PR00119">
    <property type="entry name" value="CATATPASE"/>
</dbReference>
<dbReference type="SFLD" id="SFLDG00002">
    <property type="entry name" value="C1.7:_P-type_atpase_like"/>
    <property type="match status" value="1"/>
</dbReference>
<keyword evidence="4" id="KW-0813">Transport</keyword>
<keyword evidence="7 21" id="KW-0812">Transmembrane</keyword>
<evidence type="ECO:0000256" key="8">
    <source>
        <dbReference type="ARBA" id="ARBA00022723"/>
    </source>
</evidence>
<feature type="transmembrane region" description="Helical" evidence="21">
    <location>
        <begin position="273"/>
        <end position="292"/>
    </location>
</feature>
<keyword evidence="15 21" id="KW-1133">Transmembrane helix</keyword>
<dbReference type="FunFam" id="3.40.50.1000:FF:000144">
    <property type="entry name" value="copper-transporting ATPase 1 isoform X2"/>
    <property type="match status" value="1"/>
</dbReference>
<evidence type="ECO:0000256" key="10">
    <source>
        <dbReference type="ARBA" id="ARBA00022741"/>
    </source>
</evidence>
<organism evidence="23 24">
    <name type="scientific">Microvirga aerophila</name>
    <dbReference type="NCBI Taxonomy" id="670291"/>
    <lineage>
        <taxon>Bacteria</taxon>
        <taxon>Pseudomonadati</taxon>
        <taxon>Pseudomonadota</taxon>
        <taxon>Alphaproteobacteria</taxon>
        <taxon>Hyphomicrobiales</taxon>
        <taxon>Methylobacteriaceae</taxon>
        <taxon>Microvirga</taxon>
    </lineage>
</organism>
<accession>A0A512BSR8</accession>
<evidence type="ECO:0000313" key="24">
    <source>
        <dbReference type="Proteomes" id="UP000321085"/>
    </source>
</evidence>
<feature type="transmembrane region" description="Helical" evidence="21">
    <location>
        <begin position="168"/>
        <end position="188"/>
    </location>
</feature>
<dbReference type="CDD" id="cd02094">
    <property type="entry name" value="P-type_ATPase_Cu-like"/>
    <property type="match status" value="1"/>
</dbReference>
<evidence type="ECO:0000256" key="1">
    <source>
        <dbReference type="ARBA" id="ARBA00004651"/>
    </source>
</evidence>
<dbReference type="Gene3D" id="3.40.50.1000">
    <property type="entry name" value="HAD superfamily/HAD-like"/>
    <property type="match status" value="1"/>
</dbReference>
<keyword evidence="11" id="KW-0187">Copper transport</keyword>
<evidence type="ECO:0000256" key="20">
    <source>
        <dbReference type="ARBA" id="ARBA00049289"/>
    </source>
</evidence>
<keyword evidence="18 21" id="KW-0472">Membrane</keyword>
<dbReference type="PROSITE" id="PS00154">
    <property type="entry name" value="ATPASE_E1_E2"/>
    <property type="match status" value="1"/>
</dbReference>
<keyword evidence="9" id="KW-0677">Repeat</keyword>
<dbReference type="Pfam" id="PF00403">
    <property type="entry name" value="HMA"/>
    <property type="match status" value="2"/>
</dbReference>
<evidence type="ECO:0000256" key="13">
    <source>
        <dbReference type="ARBA" id="ARBA00022842"/>
    </source>
</evidence>
<feature type="domain" description="HMA" evidence="22">
    <location>
        <begin position="79"/>
        <end position="145"/>
    </location>
</feature>
<dbReference type="GO" id="GO:0140581">
    <property type="term" value="F:P-type monovalent copper transporter activity"/>
    <property type="evidence" value="ECO:0007669"/>
    <property type="project" value="UniProtKB-EC"/>
</dbReference>
<comment type="similarity">
    <text evidence="2 21">Belongs to the cation transport ATPase (P-type) (TC 3.A.3) family. Type IB subfamily.</text>
</comment>
<keyword evidence="6" id="KW-0597">Phosphoprotein</keyword>
<evidence type="ECO:0000259" key="22">
    <source>
        <dbReference type="PROSITE" id="PS50846"/>
    </source>
</evidence>
<evidence type="ECO:0000256" key="5">
    <source>
        <dbReference type="ARBA" id="ARBA00022475"/>
    </source>
</evidence>
<dbReference type="EC" id="7.2.2.8" evidence="3"/>
<dbReference type="Gene3D" id="3.40.1110.10">
    <property type="entry name" value="Calcium-transporting ATPase, cytoplasmic domain N"/>
    <property type="match status" value="1"/>
</dbReference>
<feature type="transmembrane region" description="Helical" evidence="21">
    <location>
        <begin position="770"/>
        <end position="789"/>
    </location>
</feature>
<dbReference type="AlphaFoldDB" id="A0A512BSR8"/>
<evidence type="ECO:0000313" key="23">
    <source>
        <dbReference type="EMBL" id="GEO15033.1"/>
    </source>
</evidence>
<dbReference type="InterPro" id="IPR059000">
    <property type="entry name" value="ATPase_P-type_domA"/>
</dbReference>
<dbReference type="PROSITE" id="PS01047">
    <property type="entry name" value="HMA_1"/>
    <property type="match status" value="2"/>
</dbReference>
<dbReference type="Proteomes" id="UP000321085">
    <property type="component" value="Unassembled WGS sequence"/>
</dbReference>
<dbReference type="FunFam" id="3.30.70.100:FF:000001">
    <property type="entry name" value="ATPase copper transporting beta"/>
    <property type="match status" value="1"/>
</dbReference>
<dbReference type="Pfam" id="PF00702">
    <property type="entry name" value="Hydrolase"/>
    <property type="match status" value="1"/>
</dbReference>
<dbReference type="InterPro" id="IPR008250">
    <property type="entry name" value="ATPase_P-typ_transduc_dom_A_sf"/>
</dbReference>
<feature type="transmembrane region" description="Helical" evidence="21">
    <location>
        <begin position="795"/>
        <end position="817"/>
    </location>
</feature>
<evidence type="ECO:0000256" key="14">
    <source>
        <dbReference type="ARBA" id="ARBA00022967"/>
    </source>
</evidence>
<dbReference type="RefSeq" id="WP_114184998.1">
    <property type="nucleotide sequence ID" value="NZ_BJYU01000034.1"/>
</dbReference>
<evidence type="ECO:0000256" key="15">
    <source>
        <dbReference type="ARBA" id="ARBA00022989"/>
    </source>
</evidence>
<dbReference type="GO" id="GO:0016887">
    <property type="term" value="F:ATP hydrolysis activity"/>
    <property type="evidence" value="ECO:0007669"/>
    <property type="project" value="InterPro"/>
</dbReference>
<dbReference type="CDD" id="cd00371">
    <property type="entry name" value="HMA"/>
    <property type="match status" value="2"/>
</dbReference>
<keyword evidence="16" id="KW-0186">Copper</keyword>
<dbReference type="Gene3D" id="3.30.70.100">
    <property type="match status" value="2"/>
</dbReference>
<feature type="transmembrane region" description="Helical" evidence="21">
    <location>
        <begin position="208"/>
        <end position="225"/>
    </location>
</feature>
<dbReference type="PANTHER" id="PTHR43520:SF8">
    <property type="entry name" value="P-TYPE CU(+) TRANSPORTER"/>
    <property type="match status" value="1"/>
</dbReference>
<dbReference type="InterPro" id="IPR006122">
    <property type="entry name" value="HMA_Cu_ion-bd"/>
</dbReference>
<keyword evidence="8 21" id="KW-0479">Metal-binding</keyword>
<dbReference type="SUPFAM" id="SSF81665">
    <property type="entry name" value="Calcium ATPase, transmembrane domain M"/>
    <property type="match status" value="1"/>
</dbReference>
<dbReference type="SFLD" id="SFLDF00027">
    <property type="entry name" value="p-type_atpase"/>
    <property type="match status" value="1"/>
</dbReference>
<evidence type="ECO:0000256" key="18">
    <source>
        <dbReference type="ARBA" id="ARBA00023136"/>
    </source>
</evidence>
<dbReference type="OrthoDB" id="9813266at2"/>
<keyword evidence="5 21" id="KW-1003">Cell membrane</keyword>
<evidence type="ECO:0000256" key="4">
    <source>
        <dbReference type="ARBA" id="ARBA00022448"/>
    </source>
</evidence>
<dbReference type="Gene3D" id="2.70.150.10">
    <property type="entry name" value="Calcium-transporting ATPase, cytoplasmic transduction domain A"/>
    <property type="match status" value="1"/>
</dbReference>
<keyword evidence="17" id="KW-0406">Ion transport</keyword>
<dbReference type="InterPro" id="IPR036163">
    <property type="entry name" value="HMA_dom_sf"/>
</dbReference>
<keyword evidence="14" id="KW-1278">Translocase</keyword>
<evidence type="ECO:0000256" key="21">
    <source>
        <dbReference type="RuleBase" id="RU362081"/>
    </source>
</evidence>
<dbReference type="GO" id="GO:0043682">
    <property type="term" value="F:P-type divalent copper transporter activity"/>
    <property type="evidence" value="ECO:0007669"/>
    <property type="project" value="TreeGrafter"/>
</dbReference>
<protein>
    <recommendedName>
        <fullName evidence="3">P-type Cu(+) transporter</fullName>
        <ecNumber evidence="3">7.2.2.8</ecNumber>
    </recommendedName>
    <alternativeName>
        <fullName evidence="19">Cu(+)-exporting ATPase</fullName>
    </alternativeName>
</protein>
<dbReference type="InterPro" id="IPR044492">
    <property type="entry name" value="P_typ_ATPase_HD_dom"/>
</dbReference>
<dbReference type="PANTHER" id="PTHR43520">
    <property type="entry name" value="ATP7, ISOFORM B"/>
    <property type="match status" value="1"/>
</dbReference>
<dbReference type="SFLD" id="SFLDS00003">
    <property type="entry name" value="Haloacid_Dehalogenase"/>
    <property type="match status" value="1"/>
</dbReference>
<dbReference type="GO" id="GO:0005886">
    <property type="term" value="C:plasma membrane"/>
    <property type="evidence" value="ECO:0007669"/>
    <property type="project" value="UniProtKB-SubCell"/>
</dbReference>
<dbReference type="NCBIfam" id="TIGR01511">
    <property type="entry name" value="ATPase-IB1_Cu"/>
    <property type="match status" value="1"/>
</dbReference>
<feature type="transmembrane region" description="Helical" evidence="21">
    <location>
        <begin position="454"/>
        <end position="477"/>
    </location>
</feature>
<dbReference type="SUPFAM" id="SSF81653">
    <property type="entry name" value="Calcium ATPase, transduction domain A"/>
    <property type="match status" value="1"/>
</dbReference>
<dbReference type="FunFam" id="2.70.150.10:FF:000020">
    <property type="entry name" value="Copper-exporting P-type ATPase A"/>
    <property type="match status" value="1"/>
</dbReference>
<dbReference type="SUPFAM" id="SSF56784">
    <property type="entry name" value="HAD-like"/>
    <property type="match status" value="1"/>
</dbReference>
<dbReference type="InterPro" id="IPR018303">
    <property type="entry name" value="ATPase_P-typ_P_site"/>
</dbReference>
<dbReference type="InterPro" id="IPR036412">
    <property type="entry name" value="HAD-like_sf"/>
</dbReference>
<feature type="domain" description="HMA" evidence="22">
    <location>
        <begin position="11"/>
        <end position="77"/>
    </location>
</feature>
<dbReference type="InterPro" id="IPR023299">
    <property type="entry name" value="ATPase_P-typ_cyto_dom_N"/>
</dbReference>
<dbReference type="InterPro" id="IPR017969">
    <property type="entry name" value="Heavy-metal-associated_CS"/>
</dbReference>
<dbReference type="GO" id="GO:0055070">
    <property type="term" value="P:copper ion homeostasis"/>
    <property type="evidence" value="ECO:0007669"/>
    <property type="project" value="TreeGrafter"/>
</dbReference>
<name>A0A512BSR8_9HYPH</name>
<proteinExistence type="inferred from homology"/>
<keyword evidence="10 21" id="KW-0547">Nucleotide-binding</keyword>
<evidence type="ECO:0000256" key="12">
    <source>
        <dbReference type="ARBA" id="ARBA00022840"/>
    </source>
</evidence>
<evidence type="ECO:0000256" key="6">
    <source>
        <dbReference type="ARBA" id="ARBA00022553"/>
    </source>
</evidence>
<feature type="transmembrane region" description="Helical" evidence="21">
    <location>
        <begin position="426"/>
        <end position="448"/>
    </location>
</feature>
<dbReference type="GO" id="GO:0005524">
    <property type="term" value="F:ATP binding"/>
    <property type="evidence" value="ECO:0007669"/>
    <property type="project" value="UniProtKB-UniRule"/>
</dbReference>
<keyword evidence="13" id="KW-0460">Magnesium</keyword>
<keyword evidence="12 21" id="KW-0067">ATP-binding</keyword>
<evidence type="ECO:0000256" key="11">
    <source>
        <dbReference type="ARBA" id="ARBA00022796"/>
    </source>
</evidence>
<dbReference type="FunFam" id="3.30.70.100:FF:000005">
    <property type="entry name" value="Copper-exporting P-type ATPase A"/>
    <property type="match status" value="1"/>
</dbReference>
<reference evidence="23 24" key="1">
    <citation type="submission" date="2019-07" db="EMBL/GenBank/DDBJ databases">
        <title>Whole genome shotgun sequence of Microvirga aerophila NBRC 106136.</title>
        <authorList>
            <person name="Hosoyama A."/>
            <person name="Uohara A."/>
            <person name="Ohji S."/>
            <person name="Ichikawa N."/>
        </authorList>
    </citation>
    <scope>NUCLEOTIDE SEQUENCE [LARGE SCALE GENOMIC DNA]</scope>
    <source>
        <strain evidence="23 24">NBRC 106136</strain>
    </source>
</reference>
<dbReference type="GO" id="GO:0005507">
    <property type="term" value="F:copper ion binding"/>
    <property type="evidence" value="ECO:0007669"/>
    <property type="project" value="InterPro"/>
</dbReference>
<dbReference type="EMBL" id="BJYU01000034">
    <property type="protein sequence ID" value="GEO15033.1"/>
    <property type="molecule type" value="Genomic_DNA"/>
</dbReference>
<dbReference type="InterPro" id="IPR023214">
    <property type="entry name" value="HAD_sf"/>
</dbReference>
<evidence type="ECO:0000256" key="16">
    <source>
        <dbReference type="ARBA" id="ARBA00023008"/>
    </source>
</evidence>
<dbReference type="PROSITE" id="PS50846">
    <property type="entry name" value="HMA_2"/>
    <property type="match status" value="2"/>
</dbReference>